<evidence type="ECO:0000313" key="1">
    <source>
        <dbReference type="EMBL" id="KAI9899837.1"/>
    </source>
</evidence>
<sequence>MPAANATHVESGVMLQSGSPAPIASSRMLNVKLFPRVAVVMFASQRVNTFYGESNFLTLMPGSSQRNKDGNTDNDSRRDADLGPSSSHVVIPHSRDCPEALSFGNPNVSPATLRYLHEEGALTFPELSSCMTAFIAYFERFHPAFPVLDREETARRISARTLSPILMHSILFIGATYCDDGTITDMGFRDRAEAKYRLYSKARILFQSDWERDHITLIQSLFLISFWRGGPSDVRDVRYWLGIVISLAESQGLHRSVRIVGKATTLGRLRRRIWWSIYVRERQAAASLGLPSRIRDEDCDIEPLEYEDLVTKTPDPEGLPFGACKPEHINYVIKMVEMAKLLGRAIDSYFLPGRSSPQRRDTEDLNAALQSWWAGLPADVSDAHLDNAPVWTCLLHLAFYHLKILIHRSSFLKRKDHHDNSDVTYQAAARISRIAEDMLTNETLRFGQMHLITTLFTALCIHVITIRRSVGASRRIAENRAQACLLSLQEIQKYWRINNNVLDLFMHYVEKSITQQLRGLSDAPSVQPAPAPQQGHTAKSPGQIQEEPVSGSGWTKPQNGIFEDPHLFMWNGYWDGSDATGDLGMFLAETDFEAGPASFSA</sequence>
<evidence type="ECO:0000313" key="2">
    <source>
        <dbReference type="Proteomes" id="UP001163324"/>
    </source>
</evidence>
<comment type="caution">
    <text evidence="1">The sequence shown here is derived from an EMBL/GenBank/DDBJ whole genome shotgun (WGS) entry which is preliminary data.</text>
</comment>
<gene>
    <name evidence="1" type="ORF">N3K66_004099</name>
</gene>
<name>A0ACC0V0M3_9HYPO</name>
<keyword evidence="2" id="KW-1185">Reference proteome</keyword>
<organism evidence="1 2">
    <name type="scientific">Trichothecium roseum</name>
    <dbReference type="NCBI Taxonomy" id="47278"/>
    <lineage>
        <taxon>Eukaryota</taxon>
        <taxon>Fungi</taxon>
        <taxon>Dikarya</taxon>
        <taxon>Ascomycota</taxon>
        <taxon>Pezizomycotina</taxon>
        <taxon>Sordariomycetes</taxon>
        <taxon>Hypocreomycetidae</taxon>
        <taxon>Hypocreales</taxon>
        <taxon>Hypocreales incertae sedis</taxon>
        <taxon>Trichothecium</taxon>
    </lineage>
</organism>
<accession>A0ACC0V0M3</accession>
<proteinExistence type="predicted"/>
<reference evidence="1" key="1">
    <citation type="submission" date="2022-10" db="EMBL/GenBank/DDBJ databases">
        <title>Complete Genome of Trichothecium roseum strain YXFP-22015, a Plant Pathogen Isolated from Citrus.</title>
        <authorList>
            <person name="Wang Y."/>
            <person name="Zhu L."/>
        </authorList>
    </citation>
    <scope>NUCLEOTIDE SEQUENCE</scope>
    <source>
        <strain evidence="1">YXFP-22015</strain>
    </source>
</reference>
<dbReference type="EMBL" id="CM047943">
    <property type="protein sequence ID" value="KAI9899837.1"/>
    <property type="molecule type" value="Genomic_DNA"/>
</dbReference>
<protein>
    <submittedName>
        <fullName evidence="1">Uncharacterized protein</fullName>
    </submittedName>
</protein>
<dbReference type="Proteomes" id="UP001163324">
    <property type="component" value="Chromosome 4"/>
</dbReference>